<dbReference type="InterPro" id="IPR036837">
    <property type="entry name" value="Cation_efflux_CTD_sf"/>
</dbReference>
<dbReference type="GO" id="GO:0005385">
    <property type="term" value="F:zinc ion transmembrane transporter activity"/>
    <property type="evidence" value="ECO:0007669"/>
    <property type="project" value="TreeGrafter"/>
</dbReference>
<dbReference type="FunCoup" id="A0A168PFH3">
    <property type="interactions" value="185"/>
</dbReference>
<evidence type="ECO:0000256" key="5">
    <source>
        <dbReference type="ARBA" id="ARBA00022833"/>
    </source>
</evidence>
<feature type="domain" description="Cation efflux protein transmembrane" evidence="10">
    <location>
        <begin position="50"/>
        <end position="205"/>
    </location>
</feature>
<evidence type="ECO:0000256" key="8">
    <source>
        <dbReference type="SAM" id="MobiDB-lite"/>
    </source>
</evidence>
<dbReference type="Gene3D" id="1.20.1510.10">
    <property type="entry name" value="Cation efflux protein transmembrane domain"/>
    <property type="match status" value="1"/>
</dbReference>
<dbReference type="NCBIfam" id="TIGR01297">
    <property type="entry name" value="CDF"/>
    <property type="match status" value="1"/>
</dbReference>
<dbReference type="Proteomes" id="UP000078561">
    <property type="component" value="Unassembled WGS sequence"/>
</dbReference>
<evidence type="ECO:0000313" key="13">
    <source>
        <dbReference type="Proteomes" id="UP000078561"/>
    </source>
</evidence>
<dbReference type="PANTHER" id="PTHR45820:SF4">
    <property type="entry name" value="ZINC TRANSPORTER 63C, ISOFORM F"/>
    <property type="match status" value="1"/>
</dbReference>
<comment type="subcellular location">
    <subcellularLocation>
        <location evidence="1">Membrane</location>
        <topology evidence="1">Multi-pass membrane protein</topology>
    </subcellularLocation>
</comment>
<keyword evidence="6 9" id="KW-1133">Transmembrane helix</keyword>
<feature type="transmembrane region" description="Helical" evidence="9">
    <location>
        <begin position="76"/>
        <end position="97"/>
    </location>
</feature>
<dbReference type="OrthoDB" id="9944568at2759"/>
<feature type="transmembrane region" description="Helical" evidence="9">
    <location>
        <begin position="180"/>
        <end position="197"/>
    </location>
</feature>
<feature type="transmembrane region" description="Helical" evidence="9">
    <location>
        <begin position="145"/>
        <end position="168"/>
    </location>
</feature>
<evidence type="ECO:0000259" key="10">
    <source>
        <dbReference type="Pfam" id="PF01545"/>
    </source>
</evidence>
<evidence type="ECO:0000256" key="3">
    <source>
        <dbReference type="ARBA" id="ARBA00022448"/>
    </source>
</evidence>
<dbReference type="AlphaFoldDB" id="A0A168PFH3"/>
<evidence type="ECO:0000256" key="7">
    <source>
        <dbReference type="ARBA" id="ARBA00023136"/>
    </source>
</evidence>
<gene>
    <name evidence="12" type="primary">ABSGL_08074.1 scaffold 9578</name>
</gene>
<dbReference type="SUPFAM" id="SSF160240">
    <property type="entry name" value="Cation efflux protein cytoplasmic domain-like"/>
    <property type="match status" value="1"/>
</dbReference>
<dbReference type="InterPro" id="IPR027470">
    <property type="entry name" value="Cation_efflux_CTD"/>
</dbReference>
<keyword evidence="7 9" id="KW-0472">Membrane</keyword>
<feature type="domain" description="Cation efflux protein cytoplasmic" evidence="11">
    <location>
        <begin position="210"/>
        <end position="280"/>
    </location>
</feature>
<name>A0A168PFH3_ABSGL</name>
<keyword evidence="5" id="KW-0862">Zinc</keyword>
<evidence type="ECO:0000256" key="2">
    <source>
        <dbReference type="ARBA" id="ARBA00008873"/>
    </source>
</evidence>
<proteinExistence type="inferred from homology"/>
<evidence type="ECO:0008006" key="14">
    <source>
        <dbReference type="Google" id="ProtNLM"/>
    </source>
</evidence>
<protein>
    <recommendedName>
        <fullName evidence="14">Cation efflux protein cytoplasmic domain-containing protein</fullName>
    </recommendedName>
</protein>
<dbReference type="STRING" id="4829.A0A168PFH3"/>
<comment type="similarity">
    <text evidence="2">Belongs to the cation diffusion facilitator (CDF) transporter (TC 2.A.4) family. SLC30A subfamily.</text>
</comment>
<evidence type="ECO:0000259" key="11">
    <source>
        <dbReference type="Pfam" id="PF16916"/>
    </source>
</evidence>
<keyword evidence="3" id="KW-0813">Transport</keyword>
<dbReference type="GO" id="GO:0016020">
    <property type="term" value="C:membrane"/>
    <property type="evidence" value="ECO:0007669"/>
    <property type="project" value="UniProtKB-SubCell"/>
</dbReference>
<feature type="region of interest" description="Disordered" evidence="8">
    <location>
        <begin position="105"/>
        <end position="134"/>
    </location>
</feature>
<feature type="transmembrane region" description="Helical" evidence="9">
    <location>
        <begin position="6"/>
        <end position="26"/>
    </location>
</feature>
<feature type="domain" description="Cation efflux protein transmembrane" evidence="10">
    <location>
        <begin position="3"/>
        <end position="49"/>
    </location>
</feature>
<dbReference type="InterPro" id="IPR002524">
    <property type="entry name" value="Cation_efflux"/>
</dbReference>
<dbReference type="InterPro" id="IPR058533">
    <property type="entry name" value="Cation_efflux_TM"/>
</dbReference>
<dbReference type="SUPFAM" id="SSF161111">
    <property type="entry name" value="Cation efflux protein transmembrane domain-like"/>
    <property type="match status" value="1"/>
</dbReference>
<evidence type="ECO:0000256" key="6">
    <source>
        <dbReference type="ARBA" id="ARBA00022989"/>
    </source>
</evidence>
<dbReference type="InterPro" id="IPR027469">
    <property type="entry name" value="Cation_efflux_TMD_sf"/>
</dbReference>
<dbReference type="PANTHER" id="PTHR45820">
    <property type="entry name" value="FI23527P1"/>
    <property type="match status" value="1"/>
</dbReference>
<keyword evidence="13" id="KW-1185">Reference proteome</keyword>
<evidence type="ECO:0000256" key="4">
    <source>
        <dbReference type="ARBA" id="ARBA00022692"/>
    </source>
</evidence>
<sequence>MMFLNGGFFVAEIVIGYYVSSLALIADSFHMLNDLISLMVALWAIRLARVFLLALCFTILMEAIQRFIHMEPMTNPVMVLITGGAGLIANILGLFLFHEHGHGHNHGHDHNHNHTDHESVGDLEPHRSDNHHHNAEGSHLNMKGIFLHVLGDALGNIGVMAAALFIWLTPFSWRFYMDPAISLVIAIIIFFSAIPLVKETSFILLQGVPHSVKLDDVRESLLQIPGVSSIHELHIWQLSDTKFVASLHVLISNGNYMELSTRMRQTLHRFGVHSATIQPEFLNNDTAIEKQDTSYHHHPSSSSALSIALKETNIPSTDLIESQVEGANADSTTCLLRCIENDSCFEQACCPPPYNSNSPADPSHDHNSHSS</sequence>
<keyword evidence="4 9" id="KW-0812">Transmembrane</keyword>
<dbReference type="GO" id="GO:0006882">
    <property type="term" value="P:intracellular zinc ion homeostasis"/>
    <property type="evidence" value="ECO:0007669"/>
    <property type="project" value="TreeGrafter"/>
</dbReference>
<dbReference type="Pfam" id="PF01545">
    <property type="entry name" value="Cation_efflux"/>
    <property type="match status" value="2"/>
</dbReference>
<evidence type="ECO:0000313" key="12">
    <source>
        <dbReference type="EMBL" id="SAM02295.1"/>
    </source>
</evidence>
<accession>A0A168PFH3</accession>
<organism evidence="12">
    <name type="scientific">Absidia glauca</name>
    <name type="common">Pin mould</name>
    <dbReference type="NCBI Taxonomy" id="4829"/>
    <lineage>
        <taxon>Eukaryota</taxon>
        <taxon>Fungi</taxon>
        <taxon>Fungi incertae sedis</taxon>
        <taxon>Mucoromycota</taxon>
        <taxon>Mucoromycotina</taxon>
        <taxon>Mucoromycetes</taxon>
        <taxon>Mucorales</taxon>
        <taxon>Cunninghamellaceae</taxon>
        <taxon>Absidia</taxon>
    </lineage>
</organism>
<evidence type="ECO:0000256" key="1">
    <source>
        <dbReference type="ARBA" id="ARBA00004141"/>
    </source>
</evidence>
<dbReference type="Pfam" id="PF16916">
    <property type="entry name" value="ZT_dimer"/>
    <property type="match status" value="1"/>
</dbReference>
<feature type="transmembrane region" description="Helical" evidence="9">
    <location>
        <begin position="38"/>
        <end position="64"/>
    </location>
</feature>
<evidence type="ECO:0000256" key="9">
    <source>
        <dbReference type="SAM" id="Phobius"/>
    </source>
</evidence>
<dbReference type="EMBL" id="LT553800">
    <property type="protein sequence ID" value="SAM02295.1"/>
    <property type="molecule type" value="Genomic_DNA"/>
</dbReference>
<reference evidence="12" key="1">
    <citation type="submission" date="2016-04" db="EMBL/GenBank/DDBJ databases">
        <authorList>
            <person name="Evans L.H."/>
            <person name="Alamgir A."/>
            <person name="Owens N."/>
            <person name="Weber N.D."/>
            <person name="Virtaneva K."/>
            <person name="Barbian K."/>
            <person name="Babar A."/>
            <person name="Rosenke K."/>
        </authorList>
    </citation>
    <scope>NUCLEOTIDE SEQUENCE [LARGE SCALE GENOMIC DNA]</scope>
    <source>
        <strain evidence="12">CBS 101.48</strain>
    </source>
</reference>
<dbReference type="InParanoid" id="A0A168PFH3"/>
<dbReference type="OMA" id="RCIENDS"/>